<reference evidence="1" key="1">
    <citation type="submission" date="2024-09" db="EMBL/GenBank/DDBJ databases">
        <title>Black Yeasts Isolated from many extreme environments.</title>
        <authorList>
            <person name="Coleine C."/>
            <person name="Stajich J.E."/>
            <person name="Selbmann L."/>
        </authorList>
    </citation>
    <scope>NUCLEOTIDE SEQUENCE</scope>
    <source>
        <strain evidence="1">CCFEE 5737</strain>
    </source>
</reference>
<accession>A0ACC3D2T3</accession>
<keyword evidence="2" id="KW-1185">Reference proteome</keyword>
<organism evidence="1 2">
    <name type="scientific">Coniosporium uncinatum</name>
    <dbReference type="NCBI Taxonomy" id="93489"/>
    <lineage>
        <taxon>Eukaryota</taxon>
        <taxon>Fungi</taxon>
        <taxon>Dikarya</taxon>
        <taxon>Ascomycota</taxon>
        <taxon>Pezizomycotina</taxon>
        <taxon>Dothideomycetes</taxon>
        <taxon>Dothideomycetes incertae sedis</taxon>
        <taxon>Coniosporium</taxon>
    </lineage>
</organism>
<comment type="caution">
    <text evidence="1">The sequence shown here is derived from an EMBL/GenBank/DDBJ whole genome shotgun (WGS) entry which is preliminary data.</text>
</comment>
<dbReference type="Proteomes" id="UP001186974">
    <property type="component" value="Unassembled WGS sequence"/>
</dbReference>
<evidence type="ECO:0000313" key="2">
    <source>
        <dbReference type="Proteomes" id="UP001186974"/>
    </source>
</evidence>
<dbReference type="EMBL" id="JAWDJW010008179">
    <property type="protein sequence ID" value="KAK3060945.1"/>
    <property type="molecule type" value="Genomic_DNA"/>
</dbReference>
<protein>
    <submittedName>
        <fullName evidence="1">Uncharacterized protein</fullName>
    </submittedName>
</protein>
<gene>
    <name evidence="1" type="ORF">LTS18_007357</name>
</gene>
<sequence>MTRPLPDPPIEPSSESPAKLKADQHRRDMRNLLSSSNIIESEFDGLHQRAALVQRNLASRLKALTAEREVLLGTMFQRPRVAGVDVVMVTVASHTKKLLGDNLSYHIVRRLWTLREPQFGDGDVVREEVGHFLTANLFVQLDRAMVNRVEVVKREARREENGLTIKQAIAFRALEERVVEMWNAEWRAACFGHESERRQRF</sequence>
<proteinExistence type="predicted"/>
<name>A0ACC3D2T3_9PEZI</name>
<evidence type="ECO:0000313" key="1">
    <source>
        <dbReference type="EMBL" id="KAK3060945.1"/>
    </source>
</evidence>